<evidence type="ECO:0000313" key="7">
    <source>
        <dbReference type="EMBL" id="KRL86019.1"/>
    </source>
</evidence>
<protein>
    <submittedName>
        <fullName evidence="7">DNA-directed DNA polymerase</fullName>
    </submittedName>
</protein>
<evidence type="ECO:0000256" key="4">
    <source>
        <dbReference type="ARBA" id="ARBA00022705"/>
    </source>
</evidence>
<keyword evidence="5 7" id="KW-0239">DNA-directed DNA polymerase</keyword>
<dbReference type="InterPro" id="IPR001126">
    <property type="entry name" value="UmuC"/>
</dbReference>
<keyword evidence="8" id="KW-1185">Reference proteome</keyword>
<dbReference type="GO" id="GO:0006281">
    <property type="term" value="P:DNA repair"/>
    <property type="evidence" value="ECO:0007669"/>
    <property type="project" value="InterPro"/>
</dbReference>
<dbReference type="AlphaFoldDB" id="A0A0R1U3Z5"/>
<dbReference type="Proteomes" id="UP000051922">
    <property type="component" value="Unassembled WGS sequence"/>
</dbReference>
<feature type="domain" description="UmuC" evidence="6">
    <location>
        <begin position="36"/>
        <end position="164"/>
    </location>
</feature>
<keyword evidence="3" id="KW-0548">Nucleotidyltransferase</keyword>
<dbReference type="InterPro" id="IPR036775">
    <property type="entry name" value="DNA_pol_Y-fam_lit_finger_sf"/>
</dbReference>
<reference evidence="7 8" key="1">
    <citation type="journal article" date="2015" name="Genome Announc.">
        <title>Expanding the biotechnology potential of lactobacilli through comparative genomics of 213 strains and associated genera.</title>
        <authorList>
            <person name="Sun Z."/>
            <person name="Harris H.M."/>
            <person name="McCann A."/>
            <person name="Guo C."/>
            <person name="Argimon S."/>
            <person name="Zhang W."/>
            <person name="Yang X."/>
            <person name="Jeffery I.B."/>
            <person name="Cooney J.C."/>
            <person name="Kagawa T.F."/>
            <person name="Liu W."/>
            <person name="Song Y."/>
            <person name="Salvetti E."/>
            <person name="Wrobel A."/>
            <person name="Rasinkangas P."/>
            <person name="Parkhill J."/>
            <person name="Rea M.C."/>
            <person name="O'Sullivan O."/>
            <person name="Ritari J."/>
            <person name="Douillard F.P."/>
            <person name="Paul Ross R."/>
            <person name="Yang R."/>
            <person name="Briner A.E."/>
            <person name="Felis G.E."/>
            <person name="de Vos W.M."/>
            <person name="Barrangou R."/>
            <person name="Klaenhammer T.R."/>
            <person name="Caufield P.W."/>
            <person name="Cui Y."/>
            <person name="Zhang H."/>
            <person name="O'Toole P.W."/>
        </authorList>
    </citation>
    <scope>NUCLEOTIDE SEQUENCE [LARGE SCALE GENOMIC DNA]</scope>
    <source>
        <strain evidence="7 8">DSM 15945</strain>
    </source>
</reference>
<evidence type="ECO:0000313" key="8">
    <source>
        <dbReference type="Proteomes" id="UP000051922"/>
    </source>
</evidence>
<dbReference type="InterPro" id="IPR043502">
    <property type="entry name" value="DNA/RNA_pol_sf"/>
</dbReference>
<evidence type="ECO:0000256" key="5">
    <source>
        <dbReference type="ARBA" id="ARBA00022932"/>
    </source>
</evidence>
<dbReference type="PROSITE" id="PS50173">
    <property type="entry name" value="UMUC"/>
    <property type="match status" value="1"/>
</dbReference>
<dbReference type="SUPFAM" id="SSF100879">
    <property type="entry name" value="Lesion bypass DNA polymerase (Y-family), little finger domain"/>
    <property type="match status" value="1"/>
</dbReference>
<dbReference type="PANTHER" id="PTHR11076:SF35">
    <property type="entry name" value="DNA REPAIR PROTEIN HOMOLOG YOBH"/>
    <property type="match status" value="1"/>
</dbReference>
<sequence>MSEQENTNGGLILATSPKAKRMYHLQANVSRQRDLPQDEQLIVVPPRMNMYIQKNLQINQIFQRYTAPADIWPYSIDEAILNLTHSWRLSGQSPWDVARKIQLTIHEETGIYTTVGIGNNPLQAKVALDIYAKHNHDNIAEINYQNVPQRLWTITNMEDVWSIGHRTANHLRKIGINNIWDLAHANPYALRAEFGLVGEQLFALAWGIDRAHPGQVEPPKSPSISNSQVLPRDYVHRDEIRLVVKEIGEQVAARLRHRHLQCTKVSLSIGFNYASASVANRGGFGAEVTVSATNSNHDIIAALLRIFDHYWTGEGVRNIAVSCGHLGNDSGQQLELFRPLQQQIRDNTLERTVDTIRSRFGFTALVYAKSKLTGGTAINRAGLVGGHNGGNSYE</sequence>
<evidence type="ECO:0000256" key="1">
    <source>
        <dbReference type="ARBA" id="ARBA00010945"/>
    </source>
</evidence>
<proteinExistence type="inferred from homology"/>
<evidence type="ECO:0000256" key="2">
    <source>
        <dbReference type="ARBA" id="ARBA00022457"/>
    </source>
</evidence>
<dbReference type="InterPro" id="IPR050116">
    <property type="entry name" value="DNA_polymerase-Y"/>
</dbReference>
<comment type="similarity">
    <text evidence="1">Belongs to the DNA polymerase type-Y family.</text>
</comment>
<comment type="caution">
    <text evidence="7">The sequence shown here is derived from an EMBL/GenBank/DDBJ whole genome shotgun (WGS) entry which is preliminary data.</text>
</comment>
<dbReference type="InterPro" id="IPR043128">
    <property type="entry name" value="Rev_trsase/Diguanyl_cyclase"/>
</dbReference>
<gene>
    <name evidence="7" type="ORF">FC50_GL001426</name>
</gene>
<organism evidence="7 8">
    <name type="scientific">Lacticaseibacillus pantheris DSM 15945 = JCM 12539 = NBRC 106106</name>
    <dbReference type="NCBI Taxonomy" id="1423783"/>
    <lineage>
        <taxon>Bacteria</taxon>
        <taxon>Bacillati</taxon>
        <taxon>Bacillota</taxon>
        <taxon>Bacilli</taxon>
        <taxon>Lactobacillales</taxon>
        <taxon>Lactobacillaceae</taxon>
        <taxon>Lacticaseibacillus</taxon>
    </lineage>
</organism>
<dbReference type="PATRIC" id="fig|1423783.4.peg.1468"/>
<dbReference type="GO" id="GO:0005829">
    <property type="term" value="C:cytosol"/>
    <property type="evidence" value="ECO:0007669"/>
    <property type="project" value="TreeGrafter"/>
</dbReference>
<dbReference type="GO" id="GO:0009432">
    <property type="term" value="P:SOS response"/>
    <property type="evidence" value="ECO:0007669"/>
    <property type="project" value="TreeGrafter"/>
</dbReference>
<dbReference type="GO" id="GO:0006260">
    <property type="term" value="P:DNA replication"/>
    <property type="evidence" value="ECO:0007669"/>
    <property type="project" value="UniProtKB-KW"/>
</dbReference>
<accession>A0A0R1U3Z5</accession>
<dbReference type="Gene3D" id="3.30.1490.100">
    <property type="entry name" value="DNA polymerase, Y-family, little finger domain"/>
    <property type="match status" value="1"/>
</dbReference>
<dbReference type="GO" id="GO:0003684">
    <property type="term" value="F:damaged DNA binding"/>
    <property type="evidence" value="ECO:0007669"/>
    <property type="project" value="InterPro"/>
</dbReference>
<dbReference type="InterPro" id="IPR017961">
    <property type="entry name" value="DNA_pol_Y-fam_little_finger"/>
</dbReference>
<dbReference type="Gene3D" id="3.40.1170.60">
    <property type="match status" value="1"/>
</dbReference>
<keyword evidence="2" id="KW-0515">Mutator protein</keyword>
<dbReference type="SUPFAM" id="SSF56672">
    <property type="entry name" value="DNA/RNA polymerases"/>
    <property type="match status" value="1"/>
</dbReference>
<keyword evidence="4" id="KW-0235">DNA replication</keyword>
<dbReference type="Gene3D" id="1.10.150.20">
    <property type="entry name" value="5' to 3' exonuclease, C-terminal subdomain"/>
    <property type="match status" value="1"/>
</dbReference>
<name>A0A0R1U3Z5_9LACO</name>
<dbReference type="Gene3D" id="3.30.70.270">
    <property type="match status" value="1"/>
</dbReference>
<dbReference type="EMBL" id="AZFJ01000049">
    <property type="protein sequence ID" value="KRL86019.1"/>
    <property type="molecule type" value="Genomic_DNA"/>
</dbReference>
<dbReference type="GO" id="GO:0003887">
    <property type="term" value="F:DNA-directed DNA polymerase activity"/>
    <property type="evidence" value="ECO:0007669"/>
    <property type="project" value="UniProtKB-KW"/>
</dbReference>
<dbReference type="Pfam" id="PF00817">
    <property type="entry name" value="IMS"/>
    <property type="match status" value="1"/>
</dbReference>
<evidence type="ECO:0000259" key="6">
    <source>
        <dbReference type="PROSITE" id="PS50173"/>
    </source>
</evidence>
<evidence type="ECO:0000256" key="3">
    <source>
        <dbReference type="ARBA" id="ARBA00022695"/>
    </source>
</evidence>
<dbReference type="PANTHER" id="PTHR11076">
    <property type="entry name" value="DNA REPAIR POLYMERASE UMUC / TRANSFERASE FAMILY MEMBER"/>
    <property type="match status" value="1"/>
</dbReference>
<keyword evidence="5 7" id="KW-0808">Transferase</keyword>
<dbReference type="GO" id="GO:0042276">
    <property type="term" value="P:error-prone translesion synthesis"/>
    <property type="evidence" value="ECO:0007669"/>
    <property type="project" value="TreeGrafter"/>
</dbReference>
<dbReference type="Pfam" id="PF11799">
    <property type="entry name" value="IMS_C"/>
    <property type="match status" value="1"/>
</dbReference>
<dbReference type="STRING" id="1423783.FC50_GL001426"/>